<dbReference type="SUPFAM" id="SSF53335">
    <property type="entry name" value="S-adenosyl-L-methionine-dependent methyltransferases"/>
    <property type="match status" value="1"/>
</dbReference>
<evidence type="ECO:0000259" key="1">
    <source>
        <dbReference type="Pfam" id="PF08241"/>
    </source>
</evidence>
<protein>
    <submittedName>
        <fullName evidence="2">Class I SAM-dependent methyltransferase</fullName>
    </submittedName>
</protein>
<dbReference type="InterPro" id="IPR029063">
    <property type="entry name" value="SAM-dependent_MTases_sf"/>
</dbReference>
<dbReference type="CDD" id="cd02440">
    <property type="entry name" value="AdoMet_MTases"/>
    <property type="match status" value="1"/>
</dbReference>
<sequence>MELMIDKNLNYGRHHIADFLKKSLPYTTVVDLGAGQGDDLMLAKKQNPDAVLYALESYAPYVKTLKEKGINVFSVDLEKDRLPFEDESIDVVMINQVFEHVKEVFWIMHEVTRVLKVGGHFIIGVPNLASLHNRLLLLIGNQPTCIQNDSAHVRGYTRNDFFKLLDSGFPGGYKLEQFGGSNFYPFPAVIAKPLARLFPTMAWSMFMLLKKERSYMDDGYAKFPITKQLETNFFTGPYSR</sequence>
<dbReference type="Proteomes" id="UP000249016">
    <property type="component" value="Unassembled WGS sequence"/>
</dbReference>
<feature type="domain" description="Methyltransferase type 11" evidence="1">
    <location>
        <begin position="30"/>
        <end position="123"/>
    </location>
</feature>
<dbReference type="PANTHER" id="PTHR43591">
    <property type="entry name" value="METHYLTRANSFERASE"/>
    <property type="match status" value="1"/>
</dbReference>
<keyword evidence="3" id="KW-1185">Reference proteome</keyword>
<dbReference type="GO" id="GO:0032259">
    <property type="term" value="P:methylation"/>
    <property type="evidence" value="ECO:0007669"/>
    <property type="project" value="UniProtKB-KW"/>
</dbReference>
<evidence type="ECO:0000313" key="2">
    <source>
        <dbReference type="EMBL" id="RAI76094.1"/>
    </source>
</evidence>
<keyword evidence="2" id="KW-0489">Methyltransferase</keyword>
<evidence type="ECO:0000313" key="3">
    <source>
        <dbReference type="Proteomes" id="UP000249016"/>
    </source>
</evidence>
<reference evidence="2 3" key="1">
    <citation type="submission" date="2018-06" db="EMBL/GenBank/DDBJ databases">
        <title>Spirosoma sp. HMF3257 Genome sequencing and assembly.</title>
        <authorList>
            <person name="Kang H."/>
            <person name="Cha I."/>
            <person name="Kim H."/>
            <person name="Kang J."/>
            <person name="Joh K."/>
        </authorList>
    </citation>
    <scope>NUCLEOTIDE SEQUENCE [LARGE SCALE GENOMIC DNA]</scope>
    <source>
        <strain evidence="2 3">HMF3257</strain>
    </source>
</reference>
<comment type="caution">
    <text evidence="2">The sequence shown here is derived from an EMBL/GenBank/DDBJ whole genome shotgun (WGS) entry which is preliminary data.</text>
</comment>
<dbReference type="EMBL" id="QLII01000001">
    <property type="protein sequence ID" value="RAI76094.1"/>
    <property type="molecule type" value="Genomic_DNA"/>
</dbReference>
<dbReference type="OrthoDB" id="9805171at2"/>
<organism evidence="2 3">
    <name type="scientific">Spirosoma telluris</name>
    <dbReference type="NCBI Taxonomy" id="2183553"/>
    <lineage>
        <taxon>Bacteria</taxon>
        <taxon>Pseudomonadati</taxon>
        <taxon>Bacteroidota</taxon>
        <taxon>Cytophagia</taxon>
        <taxon>Cytophagales</taxon>
        <taxon>Cytophagaceae</taxon>
        <taxon>Spirosoma</taxon>
    </lineage>
</organism>
<dbReference type="InterPro" id="IPR013216">
    <property type="entry name" value="Methyltransf_11"/>
</dbReference>
<accession>A0A327NQN4</accession>
<dbReference type="Pfam" id="PF08241">
    <property type="entry name" value="Methyltransf_11"/>
    <property type="match status" value="1"/>
</dbReference>
<dbReference type="PANTHER" id="PTHR43591:SF24">
    <property type="entry name" value="2-METHOXY-6-POLYPRENYL-1,4-BENZOQUINOL METHYLASE, MITOCHONDRIAL"/>
    <property type="match status" value="1"/>
</dbReference>
<keyword evidence="2" id="KW-0808">Transferase</keyword>
<gene>
    <name evidence="2" type="ORF">HMF3257_21350</name>
</gene>
<dbReference type="GO" id="GO:0008757">
    <property type="term" value="F:S-adenosylmethionine-dependent methyltransferase activity"/>
    <property type="evidence" value="ECO:0007669"/>
    <property type="project" value="InterPro"/>
</dbReference>
<name>A0A327NQN4_9BACT</name>
<dbReference type="AlphaFoldDB" id="A0A327NQN4"/>
<dbReference type="Gene3D" id="3.40.50.150">
    <property type="entry name" value="Vaccinia Virus protein VP39"/>
    <property type="match status" value="1"/>
</dbReference>
<proteinExistence type="predicted"/>